<sequence length="86" mass="9070">METSRLASLHEPNLCGTQLVAAVVAPTSLSGNTSVKSRTTVMILIQGSSILAFIRALAAPKSIPTITSKLPRLNGINELQGLRTIE</sequence>
<evidence type="ECO:0000313" key="2">
    <source>
        <dbReference type="Proteomes" id="UP001151760"/>
    </source>
</evidence>
<evidence type="ECO:0000313" key="1">
    <source>
        <dbReference type="EMBL" id="GJT95144.1"/>
    </source>
</evidence>
<reference evidence="1" key="2">
    <citation type="submission" date="2022-01" db="EMBL/GenBank/DDBJ databases">
        <authorList>
            <person name="Yamashiro T."/>
            <person name="Shiraishi A."/>
            <person name="Satake H."/>
            <person name="Nakayama K."/>
        </authorList>
    </citation>
    <scope>NUCLEOTIDE SEQUENCE</scope>
</reference>
<keyword evidence="2" id="KW-1185">Reference proteome</keyword>
<organism evidence="1 2">
    <name type="scientific">Tanacetum coccineum</name>
    <dbReference type="NCBI Taxonomy" id="301880"/>
    <lineage>
        <taxon>Eukaryota</taxon>
        <taxon>Viridiplantae</taxon>
        <taxon>Streptophyta</taxon>
        <taxon>Embryophyta</taxon>
        <taxon>Tracheophyta</taxon>
        <taxon>Spermatophyta</taxon>
        <taxon>Magnoliopsida</taxon>
        <taxon>eudicotyledons</taxon>
        <taxon>Gunneridae</taxon>
        <taxon>Pentapetalae</taxon>
        <taxon>asterids</taxon>
        <taxon>campanulids</taxon>
        <taxon>Asterales</taxon>
        <taxon>Asteraceae</taxon>
        <taxon>Asteroideae</taxon>
        <taxon>Anthemideae</taxon>
        <taxon>Anthemidinae</taxon>
        <taxon>Tanacetum</taxon>
    </lineage>
</organism>
<accession>A0ABQ5I620</accession>
<gene>
    <name evidence="1" type="ORF">Tco_1090662</name>
</gene>
<proteinExistence type="predicted"/>
<dbReference type="Proteomes" id="UP001151760">
    <property type="component" value="Unassembled WGS sequence"/>
</dbReference>
<name>A0ABQ5I620_9ASTR</name>
<protein>
    <submittedName>
        <fullName evidence="1">Uncharacterized protein</fullName>
    </submittedName>
</protein>
<reference evidence="1" key="1">
    <citation type="journal article" date="2022" name="Int. J. Mol. Sci.">
        <title>Draft Genome of Tanacetum Coccineum: Genomic Comparison of Closely Related Tanacetum-Family Plants.</title>
        <authorList>
            <person name="Yamashiro T."/>
            <person name="Shiraishi A."/>
            <person name="Nakayama K."/>
            <person name="Satake H."/>
        </authorList>
    </citation>
    <scope>NUCLEOTIDE SEQUENCE</scope>
</reference>
<comment type="caution">
    <text evidence="1">The sequence shown here is derived from an EMBL/GenBank/DDBJ whole genome shotgun (WGS) entry which is preliminary data.</text>
</comment>
<dbReference type="EMBL" id="BQNB010020360">
    <property type="protein sequence ID" value="GJT95144.1"/>
    <property type="molecule type" value="Genomic_DNA"/>
</dbReference>